<feature type="domain" description="PhnB-like" evidence="1">
    <location>
        <begin position="4"/>
        <end position="106"/>
    </location>
</feature>
<sequence>MNNQMYPCLWFDGQARAAADFYCTIFPDSKIINDSGMVVNFELNGTLFMGLNGGPHFKFNEAVSFVIPCKDQQEIDHYWDRLTSDGGQESQCGWCKDKFGLSWQVVPSILGELMSDPQKGPRVVQAFMQMKKFDIETLKNA</sequence>
<keyword evidence="3" id="KW-1185">Reference proteome</keyword>
<protein>
    <submittedName>
        <fullName evidence="2">Putative 3-demethylubiquinone-9 3-methyltransferase (Glyoxalase superfamily)</fullName>
    </submittedName>
</protein>
<dbReference type="Proteomes" id="UP000244168">
    <property type="component" value="Unassembled WGS sequence"/>
</dbReference>
<comment type="caution">
    <text evidence="2">The sequence shown here is derived from an EMBL/GenBank/DDBJ whole genome shotgun (WGS) entry which is preliminary data.</text>
</comment>
<organism evidence="2 3">
    <name type="scientific">Mucilaginibacter yixingensis</name>
    <dbReference type="NCBI Taxonomy" id="1295612"/>
    <lineage>
        <taxon>Bacteria</taxon>
        <taxon>Pseudomonadati</taxon>
        <taxon>Bacteroidota</taxon>
        <taxon>Sphingobacteriia</taxon>
        <taxon>Sphingobacteriales</taxon>
        <taxon>Sphingobacteriaceae</taxon>
        <taxon>Mucilaginibacter</taxon>
    </lineage>
</organism>
<dbReference type="SUPFAM" id="SSF54593">
    <property type="entry name" value="Glyoxalase/Bleomycin resistance protein/Dihydroxybiphenyl dioxygenase"/>
    <property type="match status" value="1"/>
</dbReference>
<dbReference type="OrthoDB" id="9806473at2"/>
<dbReference type="PANTHER" id="PTHR33990">
    <property type="entry name" value="PROTEIN YJDN-RELATED"/>
    <property type="match status" value="1"/>
</dbReference>
<dbReference type="PANTHER" id="PTHR33990:SF2">
    <property type="entry name" value="PHNB-LIKE DOMAIN-CONTAINING PROTEIN"/>
    <property type="match status" value="1"/>
</dbReference>
<keyword evidence="2" id="KW-0830">Ubiquinone</keyword>
<dbReference type="RefSeq" id="WP_107827521.1">
    <property type="nucleotide sequence ID" value="NZ_CP160205.1"/>
</dbReference>
<dbReference type="Gene3D" id="3.10.180.10">
    <property type="entry name" value="2,3-Dihydroxybiphenyl 1,2-Dioxygenase, domain 1"/>
    <property type="match status" value="1"/>
</dbReference>
<keyword evidence="2" id="KW-0808">Transferase</keyword>
<evidence type="ECO:0000313" key="2">
    <source>
        <dbReference type="EMBL" id="PTQ99599.1"/>
    </source>
</evidence>
<dbReference type="AlphaFoldDB" id="A0A2T5JCV3"/>
<dbReference type="GO" id="GO:0008168">
    <property type="term" value="F:methyltransferase activity"/>
    <property type="evidence" value="ECO:0007669"/>
    <property type="project" value="UniProtKB-KW"/>
</dbReference>
<dbReference type="PIRSF" id="PIRSF021700">
    <property type="entry name" value="3_dmu_93_MTrfase"/>
    <property type="match status" value="1"/>
</dbReference>
<dbReference type="InterPro" id="IPR009725">
    <property type="entry name" value="3_dmu_93_MTrfase"/>
</dbReference>
<dbReference type="GO" id="GO:0032259">
    <property type="term" value="P:methylation"/>
    <property type="evidence" value="ECO:0007669"/>
    <property type="project" value="UniProtKB-KW"/>
</dbReference>
<dbReference type="Pfam" id="PF06983">
    <property type="entry name" value="3-dmu-9_3-mt"/>
    <property type="match status" value="1"/>
</dbReference>
<keyword evidence="2" id="KW-0489">Methyltransferase</keyword>
<proteinExistence type="predicted"/>
<gene>
    <name evidence="2" type="ORF">C8P68_102424</name>
</gene>
<dbReference type="InterPro" id="IPR029068">
    <property type="entry name" value="Glyas_Bleomycin-R_OHBP_Dase"/>
</dbReference>
<reference evidence="2 3" key="1">
    <citation type="submission" date="2018-04" db="EMBL/GenBank/DDBJ databases">
        <title>Genomic Encyclopedia of Archaeal and Bacterial Type Strains, Phase II (KMG-II): from individual species to whole genera.</title>
        <authorList>
            <person name="Goeker M."/>
        </authorList>
    </citation>
    <scope>NUCLEOTIDE SEQUENCE [LARGE SCALE GENOMIC DNA]</scope>
    <source>
        <strain evidence="2 3">DSM 26809</strain>
    </source>
</reference>
<dbReference type="CDD" id="cd06588">
    <property type="entry name" value="PhnB_like"/>
    <property type="match status" value="1"/>
</dbReference>
<dbReference type="EMBL" id="QAOQ01000002">
    <property type="protein sequence ID" value="PTQ99599.1"/>
    <property type="molecule type" value="Genomic_DNA"/>
</dbReference>
<accession>A0A2T5JCV3</accession>
<dbReference type="InterPro" id="IPR028973">
    <property type="entry name" value="PhnB-like"/>
</dbReference>
<name>A0A2T5JCV3_9SPHI</name>
<evidence type="ECO:0000259" key="1">
    <source>
        <dbReference type="Pfam" id="PF06983"/>
    </source>
</evidence>
<evidence type="ECO:0000313" key="3">
    <source>
        <dbReference type="Proteomes" id="UP000244168"/>
    </source>
</evidence>